<dbReference type="AlphaFoldDB" id="A0A8D8R4K6"/>
<evidence type="ECO:0000256" key="1">
    <source>
        <dbReference type="ARBA" id="ARBA00022679"/>
    </source>
</evidence>
<evidence type="ECO:0000256" key="3">
    <source>
        <dbReference type="ARBA" id="ARBA00022722"/>
    </source>
</evidence>
<evidence type="ECO:0000256" key="4">
    <source>
        <dbReference type="ARBA" id="ARBA00022759"/>
    </source>
</evidence>
<dbReference type="GO" id="GO:0003964">
    <property type="term" value="F:RNA-directed DNA polymerase activity"/>
    <property type="evidence" value="ECO:0007669"/>
    <property type="project" value="UniProtKB-KW"/>
</dbReference>
<dbReference type="InterPro" id="IPR043502">
    <property type="entry name" value="DNA/RNA_pol_sf"/>
</dbReference>
<evidence type="ECO:0000256" key="2">
    <source>
        <dbReference type="ARBA" id="ARBA00022695"/>
    </source>
</evidence>
<dbReference type="Pfam" id="PF17917">
    <property type="entry name" value="RT_RNaseH"/>
    <property type="match status" value="1"/>
</dbReference>
<keyword evidence="4" id="KW-0255">Endonuclease</keyword>
<dbReference type="InterPro" id="IPR050951">
    <property type="entry name" value="Retrovirus_Pol_polyprotein"/>
</dbReference>
<keyword evidence="5" id="KW-0378">Hydrolase</keyword>
<feature type="domain" description="Reverse transcriptase RNase H-like" evidence="7">
    <location>
        <begin position="9"/>
        <end position="55"/>
    </location>
</feature>
<keyword evidence="6" id="KW-0695">RNA-directed DNA polymerase</keyword>
<dbReference type="EMBL" id="HBUF01121446">
    <property type="protein sequence ID" value="CAG6642252.1"/>
    <property type="molecule type" value="Transcribed_RNA"/>
</dbReference>
<evidence type="ECO:0000256" key="6">
    <source>
        <dbReference type="ARBA" id="ARBA00022918"/>
    </source>
</evidence>
<dbReference type="GO" id="GO:0016787">
    <property type="term" value="F:hydrolase activity"/>
    <property type="evidence" value="ECO:0007669"/>
    <property type="project" value="UniProtKB-KW"/>
</dbReference>
<dbReference type="GO" id="GO:0004519">
    <property type="term" value="F:endonuclease activity"/>
    <property type="evidence" value="ECO:0007669"/>
    <property type="project" value="UniProtKB-KW"/>
</dbReference>
<evidence type="ECO:0000313" key="8">
    <source>
        <dbReference type="EMBL" id="CAG6642252.1"/>
    </source>
</evidence>
<reference evidence="8" key="1">
    <citation type="submission" date="2021-05" db="EMBL/GenBank/DDBJ databases">
        <authorList>
            <person name="Alioto T."/>
            <person name="Alioto T."/>
            <person name="Gomez Garrido J."/>
        </authorList>
    </citation>
    <scope>NUCLEOTIDE SEQUENCE</scope>
</reference>
<dbReference type="PANTHER" id="PTHR37984">
    <property type="entry name" value="PROTEIN CBG26694"/>
    <property type="match status" value="1"/>
</dbReference>
<accession>A0A8D8R4K6</accession>
<protein>
    <recommendedName>
        <fullName evidence="7">Reverse transcriptase RNase H-like domain-containing protein</fullName>
    </recommendedName>
</protein>
<evidence type="ECO:0000256" key="5">
    <source>
        <dbReference type="ARBA" id="ARBA00022801"/>
    </source>
</evidence>
<sequence length="174" mass="20671">MGQHRERILCKFHQFVYGRTVTVETDHKPLLFIMKKQIDDCPARLKRMLFTLQRYEFNLVYRPGKQMFVSDFLSRAPVSCTSNELEETIELEVNQMICSISLTEERLKEFQDALQEDDELRELMATVQNGWPLKKSDLNPMLYVYWPFRHEIYVASDVLFKNDRIIVGTKNVEI</sequence>
<organism evidence="8">
    <name type="scientific">Cacopsylla melanoneura</name>
    <dbReference type="NCBI Taxonomy" id="428564"/>
    <lineage>
        <taxon>Eukaryota</taxon>
        <taxon>Metazoa</taxon>
        <taxon>Ecdysozoa</taxon>
        <taxon>Arthropoda</taxon>
        <taxon>Hexapoda</taxon>
        <taxon>Insecta</taxon>
        <taxon>Pterygota</taxon>
        <taxon>Neoptera</taxon>
        <taxon>Paraneoptera</taxon>
        <taxon>Hemiptera</taxon>
        <taxon>Sternorrhyncha</taxon>
        <taxon>Psylloidea</taxon>
        <taxon>Psyllidae</taxon>
        <taxon>Psyllinae</taxon>
        <taxon>Cacopsylla</taxon>
    </lineage>
</organism>
<keyword evidence="2" id="KW-0548">Nucleotidyltransferase</keyword>
<keyword evidence="1" id="KW-0808">Transferase</keyword>
<name>A0A8D8R4K6_9HEMI</name>
<proteinExistence type="predicted"/>
<dbReference type="InterPro" id="IPR041373">
    <property type="entry name" value="RT_RNaseH"/>
</dbReference>
<evidence type="ECO:0000259" key="7">
    <source>
        <dbReference type="Pfam" id="PF17917"/>
    </source>
</evidence>
<dbReference type="PANTHER" id="PTHR37984:SF7">
    <property type="entry name" value="INTEGRASE CATALYTIC DOMAIN-CONTAINING PROTEIN"/>
    <property type="match status" value="1"/>
</dbReference>
<dbReference type="SUPFAM" id="SSF56672">
    <property type="entry name" value="DNA/RNA polymerases"/>
    <property type="match status" value="1"/>
</dbReference>
<keyword evidence="3" id="KW-0540">Nuclease</keyword>